<comment type="catalytic activity">
    <reaction evidence="6">
        <text>(6R)-5,10-methylene-5,6,7,8-tetrahydrofolate + glycine + H2O = (6S)-5,6,7,8-tetrahydrofolate + L-serine</text>
        <dbReference type="Rhea" id="RHEA:15481"/>
        <dbReference type="ChEBI" id="CHEBI:15377"/>
        <dbReference type="ChEBI" id="CHEBI:15636"/>
        <dbReference type="ChEBI" id="CHEBI:33384"/>
        <dbReference type="ChEBI" id="CHEBI:57305"/>
        <dbReference type="ChEBI" id="CHEBI:57453"/>
        <dbReference type="EC" id="2.1.2.1"/>
    </reaction>
</comment>
<comment type="subcellular location">
    <subcellularLocation>
        <location evidence="6">Cytoplasm</location>
    </subcellularLocation>
</comment>
<keyword evidence="4 6" id="KW-0808">Transferase</keyword>
<reference evidence="9 10" key="1">
    <citation type="journal article" date="2016" name="Nat. Commun.">
        <title>Thousands of microbial genomes shed light on interconnected biogeochemical processes in an aquifer system.</title>
        <authorList>
            <person name="Anantharaman K."/>
            <person name="Brown C.T."/>
            <person name="Hug L.A."/>
            <person name="Sharon I."/>
            <person name="Castelle C.J."/>
            <person name="Probst A.J."/>
            <person name="Thomas B.C."/>
            <person name="Singh A."/>
            <person name="Wilkins M.J."/>
            <person name="Karaoz U."/>
            <person name="Brodie E.L."/>
            <person name="Williams K.H."/>
            <person name="Hubbard S.S."/>
            <person name="Banfield J.F."/>
        </authorList>
    </citation>
    <scope>NUCLEOTIDE SEQUENCE [LARGE SCALE GENOMIC DNA]</scope>
</reference>
<organism evidence="9 10">
    <name type="scientific">Candidatus Liptonbacteria bacterium RIFCSPLOWO2_01_FULL_52_25</name>
    <dbReference type="NCBI Taxonomy" id="1798650"/>
    <lineage>
        <taxon>Bacteria</taxon>
        <taxon>Candidatus Liptoniibacteriota</taxon>
    </lineage>
</organism>
<dbReference type="GO" id="GO:0004372">
    <property type="term" value="F:glycine hydroxymethyltransferase activity"/>
    <property type="evidence" value="ECO:0007669"/>
    <property type="project" value="UniProtKB-UniRule"/>
</dbReference>
<evidence type="ECO:0000256" key="3">
    <source>
        <dbReference type="ARBA" id="ARBA00022563"/>
    </source>
</evidence>
<dbReference type="NCBIfam" id="NF000586">
    <property type="entry name" value="PRK00011.1"/>
    <property type="match status" value="1"/>
</dbReference>
<evidence type="ECO:0000259" key="8">
    <source>
        <dbReference type="Pfam" id="PF00464"/>
    </source>
</evidence>
<dbReference type="EMBL" id="MHLA01000013">
    <property type="protein sequence ID" value="OGY99741.1"/>
    <property type="molecule type" value="Genomic_DNA"/>
</dbReference>
<dbReference type="InterPro" id="IPR019798">
    <property type="entry name" value="Ser_HO-MeTrfase_PLP_BS"/>
</dbReference>
<dbReference type="GO" id="GO:0035999">
    <property type="term" value="P:tetrahydrofolate interconversion"/>
    <property type="evidence" value="ECO:0007669"/>
    <property type="project" value="UniProtKB-UniRule"/>
</dbReference>
<dbReference type="PANTHER" id="PTHR11680">
    <property type="entry name" value="SERINE HYDROXYMETHYLTRANSFERASE"/>
    <property type="match status" value="1"/>
</dbReference>
<dbReference type="Proteomes" id="UP000178880">
    <property type="component" value="Unassembled WGS sequence"/>
</dbReference>
<dbReference type="GO" id="GO:0005737">
    <property type="term" value="C:cytoplasm"/>
    <property type="evidence" value="ECO:0007669"/>
    <property type="project" value="UniProtKB-SubCell"/>
</dbReference>
<evidence type="ECO:0000256" key="5">
    <source>
        <dbReference type="ARBA" id="ARBA00022898"/>
    </source>
</evidence>
<dbReference type="SUPFAM" id="SSF53383">
    <property type="entry name" value="PLP-dependent transferases"/>
    <property type="match status" value="1"/>
</dbReference>
<dbReference type="PANTHER" id="PTHR11680:SF35">
    <property type="entry name" value="SERINE HYDROXYMETHYLTRANSFERASE 1"/>
    <property type="match status" value="1"/>
</dbReference>
<dbReference type="EC" id="2.1.2.1" evidence="6"/>
<keyword evidence="6" id="KW-0963">Cytoplasm</keyword>
<dbReference type="UniPathway" id="UPA00193"/>
<dbReference type="CDD" id="cd00378">
    <property type="entry name" value="SHMT"/>
    <property type="match status" value="1"/>
</dbReference>
<dbReference type="HAMAP" id="MF_00051">
    <property type="entry name" value="SHMT"/>
    <property type="match status" value="1"/>
</dbReference>
<dbReference type="Pfam" id="PF00464">
    <property type="entry name" value="SHMT"/>
    <property type="match status" value="1"/>
</dbReference>
<comment type="function">
    <text evidence="6">Catalyzes the reversible interconversion of serine and glycine with tetrahydrofolate (THF) serving as the one-carbon carrier. This reaction serves as the major source of one-carbon groups required for the biosynthesis of purines, thymidylate, methionine, and other important biomolecules. Also exhibits THF-independent aldolase activity toward beta-hydroxyamino acids, producing glycine and aldehydes, via a retro-aldol mechanism.</text>
</comment>
<proteinExistence type="inferred from homology"/>
<feature type="modified residue" description="N6-(pyridoxal phosphate)lysine" evidence="6 7">
    <location>
        <position position="240"/>
    </location>
</feature>
<dbReference type="PROSITE" id="PS00096">
    <property type="entry name" value="SHMT"/>
    <property type="match status" value="1"/>
</dbReference>
<keyword evidence="9" id="KW-0489">Methyltransferase</keyword>
<keyword evidence="6" id="KW-0028">Amino-acid biosynthesis</keyword>
<dbReference type="Gene3D" id="3.90.1150.10">
    <property type="entry name" value="Aspartate Aminotransferase, domain 1"/>
    <property type="match status" value="1"/>
</dbReference>
<comment type="caution">
    <text evidence="6">Lacks conserved residue(s) required for the propagation of feature annotation.</text>
</comment>
<comment type="subunit">
    <text evidence="6">Homodimer.</text>
</comment>
<dbReference type="STRING" id="1798650.A2945_01960"/>
<keyword evidence="5 6" id="KW-0663">Pyridoxal phosphate</keyword>
<comment type="pathway">
    <text evidence="6">One-carbon metabolism; tetrahydrofolate interconversion.</text>
</comment>
<dbReference type="PIRSF" id="PIRSF000412">
    <property type="entry name" value="SHMT"/>
    <property type="match status" value="1"/>
</dbReference>
<dbReference type="GO" id="GO:0008168">
    <property type="term" value="F:methyltransferase activity"/>
    <property type="evidence" value="ECO:0007669"/>
    <property type="project" value="UniProtKB-KW"/>
</dbReference>
<dbReference type="GO" id="GO:0032259">
    <property type="term" value="P:methylation"/>
    <property type="evidence" value="ECO:0007669"/>
    <property type="project" value="UniProtKB-KW"/>
</dbReference>
<dbReference type="InterPro" id="IPR015421">
    <property type="entry name" value="PyrdxlP-dep_Trfase_major"/>
</dbReference>
<feature type="binding site" evidence="6">
    <location>
        <position position="132"/>
    </location>
    <ligand>
        <name>(6S)-5,6,7,8-tetrahydrofolate</name>
        <dbReference type="ChEBI" id="CHEBI:57453"/>
    </ligand>
</feature>
<accession>A0A1G2CEV6</accession>
<evidence type="ECO:0000256" key="2">
    <source>
        <dbReference type="ARBA" id="ARBA00006376"/>
    </source>
</evidence>
<comment type="caution">
    <text evidence="9">The sequence shown here is derived from an EMBL/GenBank/DDBJ whole genome shotgun (WGS) entry which is preliminary data.</text>
</comment>
<sequence>MRDKIIEKLIDAETKRQRETLDLIPSENVVSAEVMRALGTPLVNKYSEGYPGKRYYAGNSVIDEIEILAQERARKVFHLGKSWHVNVQPYSGSPANLAVYFALLGSRTDAERTQTRADKTPRRSTDIMGMALSAGGHLTHGFKVTASGRYYNTVQYGVGRDGFIDYKEIEKIARREHPKIIIAGATAYPRVIDFKKFGAIARSVGAYFMADVSHIAGLIVAGAHPSPFPYADIVTTTTHKTLRGPRGAIIFVNRNSKVALAHRSLGEGGAKKPFDIAKEIDKAVFPGLQGGPHDNQTAAIAVALYEAATPAFKKYGHQIVKNAKALAHELTRLGFSLVSGGTDNHLMLIDLTNLGISGREAQDRLEKNGIIVNRNTIPYDTRSPFDPSGIRIGTPALTSRGMKEKEMKAVAELIYKTLAKGENVGSAVRMLARRHPIIWR</sequence>
<feature type="domain" description="Serine hydroxymethyltransferase-like" evidence="8">
    <location>
        <begin position="2"/>
        <end position="414"/>
    </location>
</feature>
<dbReference type="InterPro" id="IPR049943">
    <property type="entry name" value="Ser_HO-MeTrfase-like"/>
</dbReference>
<dbReference type="UniPathway" id="UPA00288">
    <property type="reaction ID" value="UER01023"/>
</dbReference>
<evidence type="ECO:0000256" key="6">
    <source>
        <dbReference type="HAMAP-Rule" id="MF_00051"/>
    </source>
</evidence>
<dbReference type="GO" id="GO:0019264">
    <property type="term" value="P:glycine biosynthetic process from serine"/>
    <property type="evidence" value="ECO:0007669"/>
    <property type="project" value="UniProtKB-UniRule"/>
</dbReference>
<name>A0A1G2CEV6_9BACT</name>
<dbReference type="GO" id="GO:0030170">
    <property type="term" value="F:pyridoxal phosphate binding"/>
    <property type="evidence" value="ECO:0007669"/>
    <property type="project" value="UniProtKB-UniRule"/>
</dbReference>
<feature type="binding site" evidence="6">
    <location>
        <begin position="136"/>
        <end position="138"/>
    </location>
    <ligand>
        <name>(6S)-5,6,7,8-tetrahydrofolate</name>
        <dbReference type="ChEBI" id="CHEBI:57453"/>
    </ligand>
</feature>
<dbReference type="InterPro" id="IPR015422">
    <property type="entry name" value="PyrdxlP-dep_Trfase_small"/>
</dbReference>
<feature type="site" description="Plays an important role in substrate specificity" evidence="6">
    <location>
        <position position="239"/>
    </location>
</feature>
<comment type="cofactor">
    <cofactor evidence="1 6 7">
        <name>pyridoxal 5'-phosphate</name>
        <dbReference type="ChEBI" id="CHEBI:597326"/>
    </cofactor>
</comment>
<evidence type="ECO:0000313" key="9">
    <source>
        <dbReference type="EMBL" id="OGY99741.1"/>
    </source>
</evidence>
<protein>
    <recommendedName>
        <fullName evidence="6">Serine hydroxymethyltransferase</fullName>
        <shortName evidence="6">SHMT</shortName>
        <shortName evidence="6">Serine methylase</shortName>
        <ecNumber evidence="6">2.1.2.1</ecNumber>
    </recommendedName>
</protein>
<dbReference type="InterPro" id="IPR015424">
    <property type="entry name" value="PyrdxlP-dep_Trfase"/>
</dbReference>
<evidence type="ECO:0000313" key="10">
    <source>
        <dbReference type="Proteomes" id="UP000178880"/>
    </source>
</evidence>
<dbReference type="Gene3D" id="3.40.640.10">
    <property type="entry name" value="Type I PLP-dependent aspartate aminotransferase-like (Major domain)"/>
    <property type="match status" value="1"/>
</dbReference>
<comment type="similarity">
    <text evidence="2 6">Belongs to the SHMT family.</text>
</comment>
<evidence type="ECO:0000256" key="1">
    <source>
        <dbReference type="ARBA" id="ARBA00001933"/>
    </source>
</evidence>
<comment type="pathway">
    <text evidence="6">Amino-acid biosynthesis; glycine biosynthesis; glycine from L-serine: step 1/1.</text>
</comment>
<dbReference type="AlphaFoldDB" id="A0A1G2CEV6"/>
<keyword evidence="3 6" id="KW-0554">One-carbon metabolism</keyword>
<evidence type="ECO:0000256" key="7">
    <source>
        <dbReference type="PIRSR" id="PIRSR000412-50"/>
    </source>
</evidence>
<gene>
    <name evidence="6 9" type="primary">glyA</name>
    <name evidence="9" type="ORF">A2945_01960</name>
</gene>
<dbReference type="InterPro" id="IPR001085">
    <property type="entry name" value="Ser_HO-MeTrfase"/>
</dbReference>
<dbReference type="InterPro" id="IPR039429">
    <property type="entry name" value="SHMT-like_dom"/>
</dbReference>
<evidence type="ECO:0000256" key="4">
    <source>
        <dbReference type="ARBA" id="ARBA00022679"/>
    </source>
</evidence>
<feature type="binding site" evidence="6">
    <location>
        <begin position="383"/>
        <end position="385"/>
    </location>
    <ligand>
        <name>(6S)-5,6,7,8-tetrahydrofolate</name>
        <dbReference type="ChEBI" id="CHEBI:57453"/>
    </ligand>
</feature>